<gene>
    <name evidence="2" type="ORF">B0A48_00800</name>
</gene>
<protein>
    <submittedName>
        <fullName evidence="2">Uncharacterized protein</fullName>
    </submittedName>
</protein>
<feature type="compositionally biased region" description="Basic and acidic residues" evidence="1">
    <location>
        <begin position="159"/>
        <end position="168"/>
    </location>
</feature>
<name>A0A1V8TRF3_9PEZI</name>
<proteinExistence type="predicted"/>
<organism evidence="2 3">
    <name type="scientific">Cryoendolithus antarcticus</name>
    <dbReference type="NCBI Taxonomy" id="1507870"/>
    <lineage>
        <taxon>Eukaryota</taxon>
        <taxon>Fungi</taxon>
        <taxon>Dikarya</taxon>
        <taxon>Ascomycota</taxon>
        <taxon>Pezizomycotina</taxon>
        <taxon>Dothideomycetes</taxon>
        <taxon>Dothideomycetidae</taxon>
        <taxon>Cladosporiales</taxon>
        <taxon>Cladosporiaceae</taxon>
        <taxon>Cryoendolithus</taxon>
    </lineage>
</organism>
<dbReference type="EMBL" id="NAJO01000002">
    <property type="protein sequence ID" value="OQO13925.1"/>
    <property type="molecule type" value="Genomic_DNA"/>
</dbReference>
<dbReference type="Proteomes" id="UP000192596">
    <property type="component" value="Unassembled WGS sequence"/>
</dbReference>
<dbReference type="InParanoid" id="A0A1V8TRF3"/>
<keyword evidence="3" id="KW-1185">Reference proteome</keyword>
<comment type="caution">
    <text evidence="2">The sequence shown here is derived from an EMBL/GenBank/DDBJ whole genome shotgun (WGS) entry which is preliminary data.</text>
</comment>
<dbReference type="AlphaFoldDB" id="A0A1V8TRF3"/>
<feature type="region of interest" description="Disordered" evidence="1">
    <location>
        <begin position="36"/>
        <end position="64"/>
    </location>
</feature>
<evidence type="ECO:0000256" key="1">
    <source>
        <dbReference type="SAM" id="MobiDB-lite"/>
    </source>
</evidence>
<evidence type="ECO:0000313" key="2">
    <source>
        <dbReference type="EMBL" id="OQO13925.1"/>
    </source>
</evidence>
<evidence type="ECO:0000313" key="3">
    <source>
        <dbReference type="Proteomes" id="UP000192596"/>
    </source>
</evidence>
<sequence>MASSPAIPSTSNTPAQSTAIGEITIDGISHHCILAPSHDTPAVNSPRADTTAPLSSTADTPEHETLTAELTRRIAGLETTMEGLQAVVAELSYSVAAVVASAASTAPGSSGNRLPHYKGSIMHATPTIATPLTYEVEECSDTTPTAIPGFVQQPAPSIPRDREMTREE</sequence>
<feature type="region of interest" description="Disordered" evidence="1">
    <location>
        <begin position="144"/>
        <end position="168"/>
    </location>
</feature>
<accession>A0A1V8TRF3</accession>
<reference evidence="3" key="1">
    <citation type="submission" date="2017-03" db="EMBL/GenBank/DDBJ databases">
        <title>Genomes of endolithic fungi from Antarctica.</title>
        <authorList>
            <person name="Coleine C."/>
            <person name="Masonjones S."/>
            <person name="Stajich J.E."/>
        </authorList>
    </citation>
    <scope>NUCLEOTIDE SEQUENCE [LARGE SCALE GENOMIC DNA]</scope>
    <source>
        <strain evidence="3">CCFEE 5527</strain>
    </source>
</reference>